<dbReference type="InterPro" id="IPR049492">
    <property type="entry name" value="BD-FAE-like_dom"/>
</dbReference>
<organism evidence="3 4">
    <name type="scientific">Grifola frondosa</name>
    <name type="common">Maitake</name>
    <name type="synonym">Polyporus frondosus</name>
    <dbReference type="NCBI Taxonomy" id="5627"/>
    <lineage>
        <taxon>Eukaryota</taxon>
        <taxon>Fungi</taxon>
        <taxon>Dikarya</taxon>
        <taxon>Basidiomycota</taxon>
        <taxon>Agaricomycotina</taxon>
        <taxon>Agaricomycetes</taxon>
        <taxon>Polyporales</taxon>
        <taxon>Grifolaceae</taxon>
        <taxon>Grifola</taxon>
    </lineage>
</organism>
<dbReference type="InterPro" id="IPR050300">
    <property type="entry name" value="GDXG_lipolytic_enzyme"/>
</dbReference>
<dbReference type="InterPro" id="IPR029058">
    <property type="entry name" value="AB_hydrolase_fold"/>
</dbReference>
<name>A0A1C7M8I9_GRIFR</name>
<proteinExistence type="predicted"/>
<keyword evidence="4" id="KW-1185">Reference proteome</keyword>
<dbReference type="Proteomes" id="UP000092993">
    <property type="component" value="Unassembled WGS sequence"/>
</dbReference>
<dbReference type="OMA" id="RHNHISP"/>
<sequence>MDSIAANKEVIIPLILQPTKAAFLPLLEEHRLEIESFRRNTFKYGHTDRHQLDVYYPPAERITGSKRAPVLFFAYGGGFTGGTRSLPPPEDIVYNNLATFFANRGFIVVIPDYRLVPEAKFPEPAEDVRDAISWVVRNTEEVMQGTNLEADTENLFVMGHSAGANHVMTMLLYPGLLPHDLLARIRGVIPRVYYGSEKDILDRMPITLLRQASDEAIQGLPDLLLMASENDPGALRAGIDEFVAELKRRLGRDVKLSLMVGHNHISPHWALWSGAGEEWAVEVTEWIKEKIRET</sequence>
<comment type="caution">
    <text evidence="3">The sequence shown here is derived from an EMBL/GenBank/DDBJ whole genome shotgun (WGS) entry which is preliminary data.</text>
</comment>
<keyword evidence="1" id="KW-0378">Hydrolase</keyword>
<gene>
    <name evidence="3" type="primary">CXE7</name>
    <name evidence="3" type="ORF">A0H81_06919</name>
</gene>
<feature type="domain" description="BD-FAE-like" evidence="2">
    <location>
        <begin position="52"/>
        <end position="167"/>
    </location>
</feature>
<dbReference type="AlphaFoldDB" id="A0A1C7M8I9"/>
<dbReference type="OrthoDB" id="433474at2759"/>
<dbReference type="STRING" id="5627.A0A1C7M8I9"/>
<evidence type="ECO:0000259" key="2">
    <source>
        <dbReference type="Pfam" id="PF20434"/>
    </source>
</evidence>
<dbReference type="GO" id="GO:0016787">
    <property type="term" value="F:hydrolase activity"/>
    <property type="evidence" value="ECO:0007669"/>
    <property type="project" value="UniProtKB-KW"/>
</dbReference>
<evidence type="ECO:0000256" key="1">
    <source>
        <dbReference type="ARBA" id="ARBA00022801"/>
    </source>
</evidence>
<dbReference type="PANTHER" id="PTHR48081">
    <property type="entry name" value="AB HYDROLASE SUPERFAMILY PROTEIN C4A8.06C"/>
    <property type="match status" value="1"/>
</dbReference>
<dbReference type="EMBL" id="LUGG01000007">
    <property type="protein sequence ID" value="OBZ73142.1"/>
    <property type="molecule type" value="Genomic_DNA"/>
</dbReference>
<dbReference type="Gene3D" id="3.40.50.1820">
    <property type="entry name" value="alpha/beta hydrolase"/>
    <property type="match status" value="1"/>
</dbReference>
<dbReference type="SUPFAM" id="SSF53474">
    <property type="entry name" value="alpha/beta-Hydrolases"/>
    <property type="match status" value="1"/>
</dbReference>
<protein>
    <submittedName>
        <fullName evidence="3">Putative carboxylesterase 7</fullName>
    </submittedName>
</protein>
<dbReference type="Pfam" id="PF20434">
    <property type="entry name" value="BD-FAE"/>
    <property type="match status" value="1"/>
</dbReference>
<reference evidence="3 4" key="1">
    <citation type="submission" date="2016-03" db="EMBL/GenBank/DDBJ databases">
        <title>Whole genome sequencing of Grifola frondosa 9006-11.</title>
        <authorList>
            <person name="Min B."/>
            <person name="Park H."/>
            <person name="Kim J.-G."/>
            <person name="Cho H."/>
            <person name="Oh Y.-L."/>
            <person name="Kong W.-S."/>
            <person name="Choi I.-G."/>
        </authorList>
    </citation>
    <scope>NUCLEOTIDE SEQUENCE [LARGE SCALE GENOMIC DNA]</scope>
    <source>
        <strain evidence="3 4">9006-11</strain>
    </source>
</reference>
<evidence type="ECO:0000313" key="3">
    <source>
        <dbReference type="EMBL" id="OBZ73142.1"/>
    </source>
</evidence>
<dbReference type="PANTHER" id="PTHR48081:SF33">
    <property type="entry name" value="KYNURENINE FORMAMIDASE"/>
    <property type="match status" value="1"/>
</dbReference>
<accession>A0A1C7M8I9</accession>
<evidence type="ECO:0000313" key="4">
    <source>
        <dbReference type="Proteomes" id="UP000092993"/>
    </source>
</evidence>